<dbReference type="Proteomes" id="UP001521181">
    <property type="component" value="Unassembled WGS sequence"/>
</dbReference>
<gene>
    <name evidence="2" type="ORF">LZA78_03130</name>
</gene>
<dbReference type="InterPro" id="IPR041516">
    <property type="entry name" value="LACTB2_WH"/>
</dbReference>
<protein>
    <submittedName>
        <fullName evidence="2">MBL fold metallo-hydrolase</fullName>
    </submittedName>
</protein>
<dbReference type="InterPro" id="IPR050662">
    <property type="entry name" value="Sec-metab_biosynth-thioest"/>
</dbReference>
<dbReference type="SMART" id="SM00849">
    <property type="entry name" value="Lactamase_B"/>
    <property type="match status" value="1"/>
</dbReference>
<organism evidence="2 3">
    <name type="scientific">Rhodobacter flavimaris</name>
    <dbReference type="NCBI Taxonomy" id="2907145"/>
    <lineage>
        <taxon>Bacteria</taxon>
        <taxon>Pseudomonadati</taxon>
        <taxon>Pseudomonadota</taxon>
        <taxon>Alphaproteobacteria</taxon>
        <taxon>Rhodobacterales</taxon>
        <taxon>Rhodobacter group</taxon>
        <taxon>Rhodobacter</taxon>
    </lineage>
</organism>
<feature type="domain" description="Metallo-beta-lactamase" evidence="1">
    <location>
        <begin position="23"/>
        <end position="204"/>
    </location>
</feature>
<evidence type="ECO:0000313" key="3">
    <source>
        <dbReference type="Proteomes" id="UP001521181"/>
    </source>
</evidence>
<dbReference type="Pfam" id="PF17778">
    <property type="entry name" value="WHD_BLACT"/>
    <property type="match status" value="1"/>
</dbReference>
<dbReference type="Gene3D" id="3.60.15.10">
    <property type="entry name" value="Ribonuclease Z/Hydroxyacylglutathione hydrolase-like"/>
    <property type="match status" value="1"/>
</dbReference>
<sequence>MVEVLEPGLRRIVAPNPSPMTLNGTCTYILGTGAVAVIDPGPADRGHIAAILAALAPRERISHILVTHAHLDHSPGARLLAEASGAKIHAFGPASAGRSPTMERLAATGLVGGGEGVDLAFAPDILIADGEEISGADWSVRALHTPGHFCNHLSFIWRNAVFTGDHVMGWSSTLISPPDGDLGDYFRSLEKLAMVNARIFYPGHGAPVTGTAARIAELAAHRRERTAQIAAHLQAGAASVTQLTERIYQEIPTALMPAASRNVFAHLIEMTITNHVSAAPEMRLDAVFSLA</sequence>
<comment type="caution">
    <text evidence="2">The sequence shown here is derived from an EMBL/GenBank/DDBJ whole genome shotgun (WGS) entry which is preliminary data.</text>
</comment>
<dbReference type="SUPFAM" id="SSF56281">
    <property type="entry name" value="Metallo-hydrolase/oxidoreductase"/>
    <property type="match status" value="1"/>
</dbReference>
<dbReference type="PANTHER" id="PTHR23131:SF0">
    <property type="entry name" value="ENDORIBONUCLEASE LACTB2"/>
    <property type="match status" value="1"/>
</dbReference>
<dbReference type="RefSeq" id="WP_233675495.1">
    <property type="nucleotide sequence ID" value="NZ_JAJUOS010000002.1"/>
</dbReference>
<dbReference type="InterPro" id="IPR036866">
    <property type="entry name" value="RibonucZ/Hydroxyglut_hydro"/>
</dbReference>
<dbReference type="EMBL" id="JAJUOS010000002">
    <property type="protein sequence ID" value="MCE5972476.1"/>
    <property type="molecule type" value="Genomic_DNA"/>
</dbReference>
<accession>A0ABS8YVL9</accession>
<reference evidence="2 3" key="1">
    <citation type="submission" date="2021-12" db="EMBL/GenBank/DDBJ databases">
        <title>Sinirhodobacter sp. WL0062 is a bacterium isolated from seawater.</title>
        <authorList>
            <person name="Wang L."/>
            <person name="He W."/>
            <person name="Zhang D.-F."/>
        </authorList>
    </citation>
    <scope>NUCLEOTIDE SEQUENCE [LARGE SCALE GENOMIC DNA]</scope>
    <source>
        <strain evidence="2 3">WL0062</strain>
    </source>
</reference>
<dbReference type="Gene3D" id="1.10.10.10">
    <property type="entry name" value="Winged helix-like DNA-binding domain superfamily/Winged helix DNA-binding domain"/>
    <property type="match status" value="1"/>
</dbReference>
<dbReference type="InterPro" id="IPR001279">
    <property type="entry name" value="Metallo-B-lactamas"/>
</dbReference>
<dbReference type="CDD" id="cd16278">
    <property type="entry name" value="metallo-hydrolase-like_MBL-fold"/>
    <property type="match status" value="1"/>
</dbReference>
<evidence type="ECO:0000259" key="1">
    <source>
        <dbReference type="SMART" id="SM00849"/>
    </source>
</evidence>
<dbReference type="InterPro" id="IPR036388">
    <property type="entry name" value="WH-like_DNA-bd_sf"/>
</dbReference>
<evidence type="ECO:0000313" key="2">
    <source>
        <dbReference type="EMBL" id="MCE5972476.1"/>
    </source>
</evidence>
<keyword evidence="3" id="KW-1185">Reference proteome</keyword>
<dbReference type="Pfam" id="PF00753">
    <property type="entry name" value="Lactamase_B"/>
    <property type="match status" value="1"/>
</dbReference>
<dbReference type="PANTHER" id="PTHR23131">
    <property type="entry name" value="ENDORIBONUCLEASE LACTB2"/>
    <property type="match status" value="1"/>
</dbReference>
<name>A0ABS8YVL9_9RHOB</name>
<proteinExistence type="predicted"/>